<feature type="compositionally biased region" description="Low complexity" evidence="2">
    <location>
        <begin position="240"/>
        <end position="260"/>
    </location>
</feature>
<accession>A0AAN7B8M5</accession>
<dbReference type="Gene3D" id="2.130.10.30">
    <property type="entry name" value="Regulator of chromosome condensation 1/beta-lactamase-inhibitor protein II"/>
    <property type="match status" value="1"/>
</dbReference>
<feature type="repeat" description="RCC1" evidence="1">
    <location>
        <begin position="319"/>
        <end position="377"/>
    </location>
</feature>
<reference evidence="3" key="1">
    <citation type="journal article" date="2023" name="Mol. Phylogenet. Evol.">
        <title>Genome-scale phylogeny and comparative genomics of the fungal order Sordariales.</title>
        <authorList>
            <person name="Hensen N."/>
            <person name="Bonometti L."/>
            <person name="Westerberg I."/>
            <person name="Brannstrom I.O."/>
            <person name="Guillou S."/>
            <person name="Cros-Aarteil S."/>
            <person name="Calhoun S."/>
            <person name="Haridas S."/>
            <person name="Kuo A."/>
            <person name="Mondo S."/>
            <person name="Pangilinan J."/>
            <person name="Riley R."/>
            <person name="LaButti K."/>
            <person name="Andreopoulos B."/>
            <person name="Lipzen A."/>
            <person name="Chen C."/>
            <person name="Yan M."/>
            <person name="Daum C."/>
            <person name="Ng V."/>
            <person name="Clum A."/>
            <person name="Steindorff A."/>
            <person name="Ohm R.A."/>
            <person name="Martin F."/>
            <person name="Silar P."/>
            <person name="Natvig D.O."/>
            <person name="Lalanne C."/>
            <person name="Gautier V."/>
            <person name="Ament-Velasquez S.L."/>
            <person name="Kruys A."/>
            <person name="Hutchinson M.I."/>
            <person name="Powell A.J."/>
            <person name="Barry K."/>
            <person name="Miller A.N."/>
            <person name="Grigoriev I.V."/>
            <person name="Debuchy R."/>
            <person name="Gladieux P."/>
            <person name="Hiltunen Thoren M."/>
            <person name="Johannesson H."/>
        </authorList>
    </citation>
    <scope>NUCLEOTIDE SEQUENCE</scope>
    <source>
        <strain evidence="3">PSN293</strain>
    </source>
</reference>
<comment type="caution">
    <text evidence="3">The sequence shown here is derived from an EMBL/GenBank/DDBJ whole genome shotgun (WGS) entry which is preliminary data.</text>
</comment>
<dbReference type="InterPro" id="IPR051553">
    <property type="entry name" value="Ran_GTPase-activating"/>
</dbReference>
<proteinExistence type="predicted"/>
<dbReference type="PANTHER" id="PTHR45982:SF1">
    <property type="entry name" value="REGULATOR OF CHROMOSOME CONDENSATION"/>
    <property type="match status" value="1"/>
</dbReference>
<dbReference type="PANTHER" id="PTHR45982">
    <property type="entry name" value="REGULATOR OF CHROMOSOME CONDENSATION"/>
    <property type="match status" value="1"/>
</dbReference>
<evidence type="ECO:0000256" key="1">
    <source>
        <dbReference type="PROSITE-ProRule" id="PRU00235"/>
    </source>
</evidence>
<dbReference type="PROSITE" id="PS50012">
    <property type="entry name" value="RCC1_3"/>
    <property type="match status" value="2"/>
</dbReference>
<evidence type="ECO:0000256" key="2">
    <source>
        <dbReference type="SAM" id="MobiDB-lite"/>
    </source>
</evidence>
<feature type="region of interest" description="Disordered" evidence="2">
    <location>
        <begin position="180"/>
        <end position="200"/>
    </location>
</feature>
<dbReference type="InterPro" id="IPR000408">
    <property type="entry name" value="Reg_chr_condens"/>
</dbReference>
<keyword evidence="4" id="KW-1185">Reference proteome</keyword>
<dbReference type="GO" id="GO:0005737">
    <property type="term" value="C:cytoplasm"/>
    <property type="evidence" value="ECO:0007669"/>
    <property type="project" value="TreeGrafter"/>
</dbReference>
<dbReference type="Proteomes" id="UP001301769">
    <property type="component" value="Unassembled WGS sequence"/>
</dbReference>
<feature type="repeat" description="RCC1" evidence="1">
    <location>
        <begin position="162"/>
        <end position="219"/>
    </location>
</feature>
<dbReference type="InterPro" id="IPR009091">
    <property type="entry name" value="RCC1/BLIP-II"/>
</dbReference>
<name>A0AAN7B8M5_9PEZI</name>
<organism evidence="3 4">
    <name type="scientific">Rhypophila decipiens</name>
    <dbReference type="NCBI Taxonomy" id="261697"/>
    <lineage>
        <taxon>Eukaryota</taxon>
        <taxon>Fungi</taxon>
        <taxon>Dikarya</taxon>
        <taxon>Ascomycota</taxon>
        <taxon>Pezizomycotina</taxon>
        <taxon>Sordariomycetes</taxon>
        <taxon>Sordariomycetidae</taxon>
        <taxon>Sordariales</taxon>
        <taxon>Naviculisporaceae</taxon>
        <taxon>Rhypophila</taxon>
    </lineage>
</organism>
<dbReference type="AlphaFoldDB" id="A0AAN7B8M5"/>
<reference evidence="3" key="2">
    <citation type="submission" date="2023-05" db="EMBL/GenBank/DDBJ databases">
        <authorList>
            <consortium name="Lawrence Berkeley National Laboratory"/>
            <person name="Steindorff A."/>
            <person name="Hensen N."/>
            <person name="Bonometti L."/>
            <person name="Westerberg I."/>
            <person name="Brannstrom I.O."/>
            <person name="Guillou S."/>
            <person name="Cros-Aarteil S."/>
            <person name="Calhoun S."/>
            <person name="Haridas S."/>
            <person name="Kuo A."/>
            <person name="Mondo S."/>
            <person name="Pangilinan J."/>
            <person name="Riley R."/>
            <person name="Labutti K."/>
            <person name="Andreopoulos B."/>
            <person name="Lipzen A."/>
            <person name="Chen C."/>
            <person name="Yanf M."/>
            <person name="Daum C."/>
            <person name="Ng V."/>
            <person name="Clum A."/>
            <person name="Ohm R."/>
            <person name="Martin F."/>
            <person name="Silar P."/>
            <person name="Natvig D."/>
            <person name="Lalanne C."/>
            <person name="Gautier V."/>
            <person name="Ament-Velasquez S.L."/>
            <person name="Kruys A."/>
            <person name="Hutchinson M.I."/>
            <person name="Powell A.J."/>
            <person name="Barry K."/>
            <person name="Miller A.N."/>
            <person name="Grigoriev I.V."/>
            <person name="Debuchy R."/>
            <person name="Gladieux P."/>
            <person name="Thoren M.H."/>
            <person name="Johannesson H."/>
        </authorList>
    </citation>
    <scope>NUCLEOTIDE SEQUENCE</scope>
    <source>
        <strain evidence="3">PSN293</strain>
    </source>
</reference>
<gene>
    <name evidence="3" type="ORF">QBC37DRAFT_421162</name>
</gene>
<dbReference type="Pfam" id="PF13540">
    <property type="entry name" value="RCC1_2"/>
    <property type="match status" value="1"/>
</dbReference>
<feature type="region of interest" description="Disordered" evidence="2">
    <location>
        <begin position="230"/>
        <end position="283"/>
    </location>
</feature>
<evidence type="ECO:0000313" key="3">
    <source>
        <dbReference type="EMBL" id="KAK4214449.1"/>
    </source>
</evidence>
<protein>
    <submittedName>
        <fullName evidence="3">Regulator of chromosome condensation 1/beta-lactamase-inhibitor protein II</fullName>
    </submittedName>
</protein>
<dbReference type="SUPFAM" id="SSF50985">
    <property type="entry name" value="RCC1/BLIP-II"/>
    <property type="match status" value="1"/>
</dbReference>
<dbReference type="GO" id="GO:0005085">
    <property type="term" value="F:guanyl-nucleotide exchange factor activity"/>
    <property type="evidence" value="ECO:0007669"/>
    <property type="project" value="TreeGrafter"/>
</dbReference>
<evidence type="ECO:0000313" key="4">
    <source>
        <dbReference type="Proteomes" id="UP001301769"/>
    </source>
</evidence>
<sequence length="378" mass="40843">MELFVAGFNAWNQLHFDDGQEAVPEPADIRTFTSVLTDQSIDKIEAFLSYTKVHSTPSGLRSAGLAPKGHEVLGEYLDEPEYLTAWASNGVIVVYTKATRSVQQYNSIKTFCTHHEGSRYSLEPAQQPVSSCISSRWSFTFPDPIIQLIAYETGFVALSSKGTVYTWGDERYSACLGRQVTDDSPADQPSPITHLESPPTGKITKVATGCGTGTILAALTKGNDLYAWGQSPRTEPCRRSPSISSCSISISPSSSSLSSPAATAARTETKPNTSSRREGAVLSSLNLTADPTPVDVADWKDIADFAIGERHLLALTTEGELFVVGDNSNGQLGLPDVEQSTDVWTKVEIDDDRIKSREAVITGVVAGPRNSFVMIRTN</sequence>
<dbReference type="EMBL" id="MU858093">
    <property type="protein sequence ID" value="KAK4214449.1"/>
    <property type="molecule type" value="Genomic_DNA"/>
</dbReference>